<accession>A0A5N5NQD8</accession>
<comment type="caution">
    <text evidence="1">The sequence shown here is derived from an EMBL/GenBank/DDBJ whole genome shotgun (WGS) entry which is preliminary data.</text>
</comment>
<dbReference type="AlphaFoldDB" id="A0A5N5NQD8"/>
<gene>
    <name evidence="1" type="ORF">DKX38_003527</name>
</gene>
<name>A0A5N5NQD8_9ROSI</name>
<dbReference type="PANTHER" id="PTHR36807">
    <property type="entry name" value="PHOSPHOGLYCOLATE PHOSPHATASE"/>
    <property type="match status" value="1"/>
</dbReference>
<dbReference type="InterPro" id="IPR022552">
    <property type="entry name" value="UPF_Ycf55"/>
</dbReference>
<reference evidence="2" key="1">
    <citation type="journal article" date="2019" name="Gigascience">
        <title>De novo genome assembly of the endangered Acer yangbiense, a plant species with extremely small populations endemic to Yunnan Province, China.</title>
        <authorList>
            <person name="Yang J."/>
            <person name="Wariss H.M."/>
            <person name="Tao L."/>
            <person name="Zhang R."/>
            <person name="Yun Q."/>
            <person name="Hollingsworth P."/>
            <person name="Dao Z."/>
            <person name="Luo G."/>
            <person name="Guo H."/>
            <person name="Ma Y."/>
            <person name="Sun W."/>
        </authorList>
    </citation>
    <scope>NUCLEOTIDE SEQUENCE [LARGE SCALE GENOMIC DNA]</scope>
    <source>
        <strain evidence="2">cv. br00</strain>
    </source>
</reference>
<keyword evidence="2" id="KW-1185">Reference proteome</keyword>
<proteinExistence type="predicted"/>
<dbReference type="PANTHER" id="PTHR36807:SF2">
    <property type="entry name" value="PHOSPHOGLYCOLATE PHOSPHATASE"/>
    <property type="match status" value="1"/>
</dbReference>
<dbReference type="Pfam" id="PF12452">
    <property type="entry name" value="DUF3685"/>
    <property type="match status" value="2"/>
</dbReference>
<evidence type="ECO:0000313" key="1">
    <source>
        <dbReference type="EMBL" id="KAB5569734.1"/>
    </source>
</evidence>
<dbReference type="EMBL" id="VDCV01000002">
    <property type="protein sequence ID" value="KAB5569734.1"/>
    <property type="molecule type" value="Genomic_DNA"/>
</dbReference>
<sequence>MADYVVSSSPSFINLHSWRRSRVKEKAPSFTPNYLHSQRKYSHGNCKVVQVSTLKTCGLLSFKASPVTRKNSIKCYCLGSLVDPNGAIVSGWVSVSDQLLLMASIFLTYMAGVIPQHNSNHTHRNNFLEDNVVVESSTSSGSYRKKDDRVNLNLAWDAVKEKLLDSIDAIERRSSLGIKFLQFEQQHAKRPLSLFAIFDGPKLRLLWASFQWLKEEAGTATTVKNIFAESEAFSMDDWLTIFPEIIQKSCHPVCMAWLVEELQLENKKSDKELVSLMIEKLKGDDIVLQNIRKSGKEDLYAELLYFLRFGSLRKSCCYDCRLFMLHGDSILEDLVITLADGIASVYLELISVDGSLSNEMNSLDMFMCNMSTRALQRLRNEVALNQWLYQNVEAVVSMYEDRFDLCTLQLKSIEEPCENQIEKHTWWKKLTLRKSKMMQSSYFSAISHFSMPVKRTKELRALTGWRYYFSLYLELSDIMMPLVRAVIDKVSNAISFFLVTLIGRSLGLIYTGIRQSLRWK</sequence>
<evidence type="ECO:0008006" key="3">
    <source>
        <dbReference type="Google" id="ProtNLM"/>
    </source>
</evidence>
<organism evidence="1 2">
    <name type="scientific">Salix brachista</name>
    <dbReference type="NCBI Taxonomy" id="2182728"/>
    <lineage>
        <taxon>Eukaryota</taxon>
        <taxon>Viridiplantae</taxon>
        <taxon>Streptophyta</taxon>
        <taxon>Embryophyta</taxon>
        <taxon>Tracheophyta</taxon>
        <taxon>Spermatophyta</taxon>
        <taxon>Magnoliopsida</taxon>
        <taxon>eudicotyledons</taxon>
        <taxon>Gunneridae</taxon>
        <taxon>Pentapetalae</taxon>
        <taxon>rosids</taxon>
        <taxon>fabids</taxon>
        <taxon>Malpighiales</taxon>
        <taxon>Salicaceae</taxon>
        <taxon>Saliceae</taxon>
        <taxon>Salix</taxon>
    </lineage>
</organism>
<protein>
    <recommendedName>
        <fullName evidence="3">DUF3685 domain-containing protein</fullName>
    </recommendedName>
</protein>
<dbReference type="Proteomes" id="UP000326939">
    <property type="component" value="Chromosome 2"/>
</dbReference>
<evidence type="ECO:0000313" key="2">
    <source>
        <dbReference type="Proteomes" id="UP000326939"/>
    </source>
</evidence>